<dbReference type="Gene3D" id="1.10.287.110">
    <property type="entry name" value="DnaJ domain"/>
    <property type="match status" value="1"/>
</dbReference>
<dbReference type="STRING" id="169679.CSACC_17710"/>
<dbReference type="CDD" id="cd06257">
    <property type="entry name" value="DnaJ"/>
    <property type="match status" value="1"/>
</dbReference>
<organism evidence="3 4">
    <name type="scientific">Clostridium saccharobutylicum</name>
    <dbReference type="NCBI Taxonomy" id="169679"/>
    <lineage>
        <taxon>Bacteria</taxon>
        <taxon>Bacillati</taxon>
        <taxon>Bacillota</taxon>
        <taxon>Clostridia</taxon>
        <taxon>Eubacteriales</taxon>
        <taxon>Clostridiaceae</taxon>
        <taxon>Clostridium</taxon>
    </lineage>
</organism>
<dbReference type="Proteomes" id="UP000191154">
    <property type="component" value="Unassembled WGS sequence"/>
</dbReference>
<dbReference type="PROSITE" id="PS50076">
    <property type="entry name" value="DNAJ_2"/>
    <property type="match status" value="1"/>
</dbReference>
<dbReference type="InterPro" id="IPR011990">
    <property type="entry name" value="TPR-like_helical_dom_sf"/>
</dbReference>
<dbReference type="InterPro" id="IPR001623">
    <property type="entry name" value="DnaJ_domain"/>
</dbReference>
<dbReference type="SMART" id="SM00271">
    <property type="entry name" value="DnaJ"/>
    <property type="match status" value="1"/>
</dbReference>
<protein>
    <submittedName>
        <fullName evidence="3">DnaJ domain protein</fullName>
    </submittedName>
</protein>
<dbReference type="SUPFAM" id="SSF48452">
    <property type="entry name" value="TPR-like"/>
    <property type="match status" value="1"/>
</dbReference>
<name>A0A1S8ND34_CLOSA</name>
<reference evidence="3 4" key="1">
    <citation type="submission" date="2016-05" db="EMBL/GenBank/DDBJ databases">
        <title>Microbial solvent formation.</title>
        <authorList>
            <person name="Poehlein A."/>
            <person name="Montoya Solano J.D."/>
            <person name="Flitsch S."/>
            <person name="Krabben P."/>
            <person name="Duerre P."/>
            <person name="Daniel R."/>
        </authorList>
    </citation>
    <scope>NUCLEOTIDE SEQUENCE [LARGE SCALE GENOMIC DNA]</scope>
    <source>
        <strain evidence="3 4">L1-8</strain>
    </source>
</reference>
<feature type="domain" description="J" evidence="2">
    <location>
        <begin position="2"/>
        <end position="68"/>
    </location>
</feature>
<dbReference type="SUPFAM" id="SSF46565">
    <property type="entry name" value="Chaperone J-domain"/>
    <property type="match status" value="1"/>
</dbReference>
<gene>
    <name evidence="3" type="ORF">CLOSAC_11810</name>
</gene>
<dbReference type="EMBL" id="LZYZ01000002">
    <property type="protein sequence ID" value="OOM14308.1"/>
    <property type="molecule type" value="Genomic_DNA"/>
</dbReference>
<dbReference type="RefSeq" id="WP_077864577.1">
    <property type="nucleotide sequence ID" value="NZ_LZYZ01000002.1"/>
</dbReference>
<dbReference type="Pfam" id="PF00226">
    <property type="entry name" value="DnaJ"/>
    <property type="match status" value="1"/>
</dbReference>
<dbReference type="GO" id="GO:0006260">
    <property type="term" value="P:DNA replication"/>
    <property type="evidence" value="ECO:0007669"/>
    <property type="project" value="UniProtKB-KW"/>
</dbReference>
<dbReference type="AlphaFoldDB" id="A0A1S8ND34"/>
<evidence type="ECO:0000256" key="1">
    <source>
        <dbReference type="ARBA" id="ARBA00022705"/>
    </source>
</evidence>
<proteinExistence type="predicted"/>
<evidence type="ECO:0000259" key="2">
    <source>
        <dbReference type="PROSITE" id="PS50076"/>
    </source>
</evidence>
<comment type="caution">
    <text evidence="3">The sequence shown here is derived from an EMBL/GenBank/DDBJ whole genome shotgun (WGS) entry which is preliminary data.</text>
</comment>
<dbReference type="InterPro" id="IPR036869">
    <property type="entry name" value="J_dom_sf"/>
</dbReference>
<keyword evidence="1" id="KW-0235">DNA replication</keyword>
<evidence type="ECO:0000313" key="3">
    <source>
        <dbReference type="EMBL" id="OOM14308.1"/>
    </source>
</evidence>
<sequence>MDPYEVLGIDTSASEEEIKNKYINLLAEYTKNQDDTTPVKIQVLNTAYNKLINGRVYKEIRSLIDKRNFTGAEAKLNIVNDRNSAEWNYLQGFVSLQKGWFEAGLNYIKTAVDLEPNNTEYLSSLNKLQSRIIDYITKYQNVKQSSNPNSNNMNACGGGNNSGNGGMC</sequence>
<evidence type="ECO:0000313" key="4">
    <source>
        <dbReference type="Proteomes" id="UP000191154"/>
    </source>
</evidence>
<accession>A0A1S8ND34</accession>